<evidence type="ECO:0000256" key="1">
    <source>
        <dbReference type="SAM" id="Coils"/>
    </source>
</evidence>
<proteinExistence type="predicted"/>
<reference evidence="3 4" key="1">
    <citation type="journal article" date="2015" name="Genome Biol. Evol.">
        <title>The genome of winter moth (Operophtera brumata) provides a genomic perspective on sexual dimorphism and phenology.</title>
        <authorList>
            <person name="Derks M.F."/>
            <person name="Smit S."/>
            <person name="Salis L."/>
            <person name="Schijlen E."/>
            <person name="Bossers A."/>
            <person name="Mateman C."/>
            <person name="Pijl A.S."/>
            <person name="de Ridder D."/>
            <person name="Groenen M.A."/>
            <person name="Visser M.E."/>
            <person name="Megens H.J."/>
        </authorList>
    </citation>
    <scope>NUCLEOTIDE SEQUENCE [LARGE SCALE GENOMIC DNA]</scope>
    <source>
        <strain evidence="3">WM2013NL</strain>
        <tissue evidence="3">Head and thorax</tissue>
    </source>
</reference>
<keyword evidence="1" id="KW-0175">Coiled coil</keyword>
<dbReference type="EMBL" id="JTDY01003403">
    <property type="protein sequence ID" value="KOB69613.1"/>
    <property type="molecule type" value="Genomic_DNA"/>
</dbReference>
<comment type="caution">
    <text evidence="3">The sequence shown here is derived from an EMBL/GenBank/DDBJ whole genome shotgun (WGS) entry which is preliminary data.</text>
</comment>
<evidence type="ECO:0000313" key="3">
    <source>
        <dbReference type="EMBL" id="KOB69613.1"/>
    </source>
</evidence>
<dbReference type="AlphaFoldDB" id="A0A0L7L291"/>
<sequence>MMGLQVLQLCRAAHILPRWYSANINDGFQPKPISEIFTTESVFSTSKPIVVTQKISNSISDEIDSLSTLAPPTSRSESTRLTQQTFTPTTSMPAGALYQQDQQFIPLQQVDILPQQQTYLQPNVPSYVPPVQLIPNIQQRPETEPQVQIVSEVPPQITRLVNVQPLVEPGQTFTPGIPLSTLFQPQTQTSQINPTSSSSVPPILSVTNPPPSSSLRPPNSNYFLIYQQAPQSIQSFPSSSPPSGPGISEVTIRESTPSTVTLPPLTSEAFSTTRTFPLSTISTTPLPADRTSILSSSSVTITPSSTLGLSNSGCIKSTTAIPGSIKGLDNKGSVLPFPVKIRVIAPTGSITNVNINPLSTTRKPMTKSTRKPTTRRTSKPKKNSYDRCLDGCRKVKDQICAAPLSHHSIDPKKLRGFPSKKLPLSWKPKMLTRKQKKLAQLAVDDSERKKSAQYDLNESLRLNEHLLQKQLDGEKEFTCILEVNQKLKNQLRDLETSYNELKHEHNINRNLLSLYQMDRSELEQLVEEKIKLEHLVQKLKEETKIDCQCHELDRVDKTDDLKLELNKYRAENIELRLTIVQKEVIINNFKKGNEDNIEFNTDDAKKELAEIRSELRFKNAELKILRKERHNLGKGNSSIKRINRKDIIELQGKYKKQQEDSDSQLQLLENYAKELREKKLFLENSCNSLRTSYDNLSIEHYKNERENAELSQTLKDMETILQESGEEALAVNTTQGTINFTEGYTGVYGRRRKNIIVIGDECVQGLGIALSNSLESHLDVCCYSYKNASIDFLIDTARRLIVDDDEESILALVFVTRKLGVKHAKTYVDGITGSIGSKLTLKQFRAVIVNFIKCNHVTRLNKISHEESSPEDFQKM</sequence>
<protein>
    <submittedName>
        <fullName evidence="3">Uncharacterized protein</fullName>
    </submittedName>
</protein>
<name>A0A0L7L291_OPEBR</name>
<feature type="coiled-coil region" evidence="1">
    <location>
        <begin position="658"/>
        <end position="727"/>
    </location>
</feature>
<feature type="compositionally biased region" description="Polar residues" evidence="2">
    <location>
        <begin position="186"/>
        <end position="200"/>
    </location>
</feature>
<dbReference type="STRING" id="104452.A0A0L7L291"/>
<feature type="compositionally biased region" description="Basic residues" evidence="2">
    <location>
        <begin position="364"/>
        <end position="382"/>
    </location>
</feature>
<evidence type="ECO:0000313" key="4">
    <source>
        <dbReference type="Proteomes" id="UP000037510"/>
    </source>
</evidence>
<feature type="region of interest" description="Disordered" evidence="2">
    <location>
        <begin position="355"/>
        <end position="385"/>
    </location>
</feature>
<feature type="region of interest" description="Disordered" evidence="2">
    <location>
        <begin position="233"/>
        <end position="265"/>
    </location>
</feature>
<organism evidence="3 4">
    <name type="scientific">Operophtera brumata</name>
    <name type="common">Winter moth</name>
    <name type="synonym">Phalaena brumata</name>
    <dbReference type="NCBI Taxonomy" id="104452"/>
    <lineage>
        <taxon>Eukaryota</taxon>
        <taxon>Metazoa</taxon>
        <taxon>Ecdysozoa</taxon>
        <taxon>Arthropoda</taxon>
        <taxon>Hexapoda</taxon>
        <taxon>Insecta</taxon>
        <taxon>Pterygota</taxon>
        <taxon>Neoptera</taxon>
        <taxon>Endopterygota</taxon>
        <taxon>Lepidoptera</taxon>
        <taxon>Glossata</taxon>
        <taxon>Ditrysia</taxon>
        <taxon>Geometroidea</taxon>
        <taxon>Geometridae</taxon>
        <taxon>Larentiinae</taxon>
        <taxon>Operophtera</taxon>
    </lineage>
</organism>
<keyword evidence="4" id="KW-1185">Reference proteome</keyword>
<feature type="compositionally biased region" description="Low complexity" evidence="2">
    <location>
        <begin position="255"/>
        <end position="265"/>
    </location>
</feature>
<evidence type="ECO:0000256" key="2">
    <source>
        <dbReference type="SAM" id="MobiDB-lite"/>
    </source>
</evidence>
<gene>
    <name evidence="3" type="ORF">OBRU01_08784</name>
</gene>
<dbReference type="Proteomes" id="UP000037510">
    <property type="component" value="Unassembled WGS sequence"/>
</dbReference>
<accession>A0A0L7L291</accession>
<feature type="region of interest" description="Disordered" evidence="2">
    <location>
        <begin position="186"/>
        <end position="220"/>
    </location>
</feature>
<feature type="coiled-coil region" evidence="1">
    <location>
        <begin position="484"/>
        <end position="628"/>
    </location>
</feature>